<dbReference type="PANTHER" id="PTHR48022">
    <property type="entry name" value="PLASTIDIC GLUCOSE TRANSPORTER 4"/>
    <property type="match status" value="1"/>
</dbReference>
<feature type="transmembrane region" description="Helical" evidence="8">
    <location>
        <begin position="333"/>
        <end position="353"/>
    </location>
</feature>
<evidence type="ECO:0000256" key="6">
    <source>
        <dbReference type="ARBA" id="ARBA00023136"/>
    </source>
</evidence>
<feature type="transmembrane region" description="Helical" evidence="8">
    <location>
        <begin position="495"/>
        <end position="517"/>
    </location>
</feature>
<feature type="transmembrane region" description="Helical" evidence="8">
    <location>
        <begin position="187"/>
        <end position="206"/>
    </location>
</feature>
<feature type="transmembrane region" description="Helical" evidence="8">
    <location>
        <begin position="469"/>
        <end position="489"/>
    </location>
</feature>
<feature type="transmembrane region" description="Helical" evidence="8">
    <location>
        <begin position="158"/>
        <end position="175"/>
    </location>
</feature>
<evidence type="ECO:0000256" key="5">
    <source>
        <dbReference type="ARBA" id="ARBA00022989"/>
    </source>
</evidence>
<dbReference type="Pfam" id="PF00083">
    <property type="entry name" value="Sugar_tr"/>
    <property type="match status" value="1"/>
</dbReference>
<protein>
    <submittedName>
        <fullName evidence="10">General substrate transporter</fullName>
    </submittedName>
</protein>
<dbReference type="InterPro" id="IPR020846">
    <property type="entry name" value="MFS_dom"/>
</dbReference>
<dbReference type="STRING" id="215250.A0A316YWV8"/>
<feature type="transmembrane region" description="Helical" evidence="8">
    <location>
        <begin position="218"/>
        <end position="239"/>
    </location>
</feature>
<dbReference type="OrthoDB" id="8120565at2759"/>
<feature type="transmembrane region" description="Helical" evidence="8">
    <location>
        <begin position="49"/>
        <end position="81"/>
    </location>
</feature>
<evidence type="ECO:0000259" key="9">
    <source>
        <dbReference type="PROSITE" id="PS50850"/>
    </source>
</evidence>
<feature type="transmembrane region" description="Helical" evidence="8">
    <location>
        <begin position="133"/>
        <end position="152"/>
    </location>
</feature>
<accession>A0A316YWV8</accession>
<evidence type="ECO:0000256" key="2">
    <source>
        <dbReference type="ARBA" id="ARBA00010992"/>
    </source>
</evidence>
<feature type="domain" description="Major facilitator superfamily (MFS) profile" evidence="9">
    <location>
        <begin position="53"/>
        <end position="522"/>
    </location>
</feature>
<dbReference type="PROSITE" id="PS50850">
    <property type="entry name" value="MFS"/>
    <property type="match status" value="1"/>
</dbReference>
<dbReference type="InterPro" id="IPR005829">
    <property type="entry name" value="Sugar_transporter_CS"/>
</dbReference>
<comment type="catalytic activity">
    <reaction evidence="7">
        <text>myo-inositol(out) + H(+)(out) = myo-inositol(in) + H(+)(in)</text>
        <dbReference type="Rhea" id="RHEA:60364"/>
        <dbReference type="ChEBI" id="CHEBI:15378"/>
        <dbReference type="ChEBI" id="CHEBI:17268"/>
    </reaction>
</comment>
<feature type="transmembrane region" description="Helical" evidence="8">
    <location>
        <begin position="101"/>
        <end position="121"/>
    </location>
</feature>
<dbReference type="InterPro" id="IPR050360">
    <property type="entry name" value="MFS_Sugar_Transporters"/>
</dbReference>
<dbReference type="PROSITE" id="PS00216">
    <property type="entry name" value="SUGAR_TRANSPORT_1"/>
    <property type="match status" value="1"/>
</dbReference>
<feature type="transmembrane region" description="Helical" evidence="8">
    <location>
        <begin position="373"/>
        <end position="391"/>
    </location>
</feature>
<dbReference type="InterPro" id="IPR003663">
    <property type="entry name" value="Sugar/inositol_transpt"/>
</dbReference>
<dbReference type="FunFam" id="1.20.1250.20:FF:000026">
    <property type="entry name" value="MFS quinate transporter QutD"/>
    <property type="match status" value="1"/>
</dbReference>
<dbReference type="GO" id="GO:0005351">
    <property type="term" value="F:carbohydrate:proton symporter activity"/>
    <property type="evidence" value="ECO:0007669"/>
    <property type="project" value="TreeGrafter"/>
</dbReference>
<keyword evidence="6 8" id="KW-0472">Membrane</keyword>
<organism evidence="10 11">
    <name type="scientific">Acaromyces ingoldii</name>
    <dbReference type="NCBI Taxonomy" id="215250"/>
    <lineage>
        <taxon>Eukaryota</taxon>
        <taxon>Fungi</taxon>
        <taxon>Dikarya</taxon>
        <taxon>Basidiomycota</taxon>
        <taxon>Ustilaginomycotina</taxon>
        <taxon>Exobasidiomycetes</taxon>
        <taxon>Exobasidiales</taxon>
        <taxon>Cryptobasidiaceae</taxon>
        <taxon>Acaromyces</taxon>
    </lineage>
</organism>
<evidence type="ECO:0000256" key="3">
    <source>
        <dbReference type="ARBA" id="ARBA00022448"/>
    </source>
</evidence>
<proteinExistence type="inferred from homology"/>
<dbReference type="InterPro" id="IPR005828">
    <property type="entry name" value="MFS_sugar_transport-like"/>
</dbReference>
<evidence type="ECO:0000256" key="4">
    <source>
        <dbReference type="ARBA" id="ARBA00022692"/>
    </source>
</evidence>
<dbReference type="SUPFAM" id="SSF103473">
    <property type="entry name" value="MFS general substrate transporter"/>
    <property type="match status" value="1"/>
</dbReference>
<dbReference type="RefSeq" id="XP_025380472.1">
    <property type="nucleotide sequence ID" value="XM_025519085.1"/>
</dbReference>
<sequence>MTTTTTKQVPFEAGVSSRRDTLLHLTSSEKALGAAYGNTGIRGVFKDRYALYCSFFAAMGGLLFGIDQGLMSITLVMPQFLRQFPEVDESSGNNAGFNKGLLTAILELGAIFGAFSSSFIADRWSRRVAIRTGVTFFIVGSALQTGSIAYAMLAVGRFIGGIGIGFLSMIAPIYISECSPPNVRGVLLVLESFAIVTGVVVAYYVTYGTRHIASEWSFRLPFLLQMVPGFVMLASSFVLPASPRWLAMRGRYDEGLKSLAKLRQRDQRDVLVQAEWTEIRAEIGAFEESQAERHPSLATAALSPRTRLLSDEVKLAALGWLDTLKPAYLHRTIIAIGLMFFQQLVGINALVYYSPTLFETLGLNYEGRLNFSGIVNIMQLVGTTMSFFIIDRFGRKPLLVFGSTGMVIEMVVVAALTAQFSSDWPAHQPAAKAAIAMLNLYMVSYGLSWGPIAWAAPAELFPSSMRAKGVAWSVMSNWFFNFIIGLIVPPMLQNIGYGTFIFFACFAFLSALFAIFVMKETRGVPLEAMDRLFHDNSGTRDAMCRDRIKRNLIDETLNVDPSEDGSNSGGMSAVAPAVSLVESSDAKEKSDVA</sequence>
<feature type="transmembrane region" description="Helical" evidence="8">
    <location>
        <begin position="398"/>
        <end position="421"/>
    </location>
</feature>
<evidence type="ECO:0000256" key="1">
    <source>
        <dbReference type="ARBA" id="ARBA00004141"/>
    </source>
</evidence>
<comment type="subcellular location">
    <subcellularLocation>
        <location evidence="1">Membrane</location>
        <topology evidence="1">Multi-pass membrane protein</topology>
    </subcellularLocation>
</comment>
<dbReference type="InParanoid" id="A0A316YWV8"/>
<dbReference type="PANTHER" id="PTHR48022:SF14">
    <property type="entry name" value="MAJOR FACILITATOR SUPERFAMILY (MFS) PROFILE DOMAIN-CONTAINING PROTEIN-RELATED"/>
    <property type="match status" value="1"/>
</dbReference>
<reference evidence="10 11" key="1">
    <citation type="journal article" date="2018" name="Mol. Biol. Evol.">
        <title>Broad Genomic Sampling Reveals a Smut Pathogenic Ancestry of the Fungal Clade Ustilaginomycotina.</title>
        <authorList>
            <person name="Kijpornyongpan T."/>
            <person name="Mondo S.J."/>
            <person name="Barry K."/>
            <person name="Sandor L."/>
            <person name="Lee J."/>
            <person name="Lipzen A."/>
            <person name="Pangilinan J."/>
            <person name="LaButti K."/>
            <person name="Hainaut M."/>
            <person name="Henrissat B."/>
            <person name="Grigoriev I.V."/>
            <person name="Spatafora J.W."/>
            <person name="Aime M.C."/>
        </authorList>
    </citation>
    <scope>NUCLEOTIDE SEQUENCE [LARGE SCALE GENOMIC DNA]</scope>
    <source>
        <strain evidence="10 11">MCA 4198</strain>
    </source>
</reference>
<dbReference type="GeneID" id="37041001"/>
<dbReference type="Gene3D" id="1.20.1250.20">
    <property type="entry name" value="MFS general substrate transporter like domains"/>
    <property type="match status" value="1"/>
</dbReference>
<evidence type="ECO:0000313" key="10">
    <source>
        <dbReference type="EMBL" id="PWN93274.1"/>
    </source>
</evidence>
<dbReference type="PROSITE" id="PS00217">
    <property type="entry name" value="SUGAR_TRANSPORT_2"/>
    <property type="match status" value="1"/>
</dbReference>
<feature type="transmembrane region" description="Helical" evidence="8">
    <location>
        <begin position="433"/>
        <end position="457"/>
    </location>
</feature>
<dbReference type="InterPro" id="IPR036259">
    <property type="entry name" value="MFS_trans_sf"/>
</dbReference>
<keyword evidence="5 8" id="KW-1133">Transmembrane helix</keyword>
<dbReference type="PRINTS" id="PR00171">
    <property type="entry name" value="SUGRTRNSPORT"/>
</dbReference>
<keyword evidence="11" id="KW-1185">Reference proteome</keyword>
<dbReference type="EMBL" id="KZ819634">
    <property type="protein sequence ID" value="PWN93274.1"/>
    <property type="molecule type" value="Genomic_DNA"/>
</dbReference>
<evidence type="ECO:0000256" key="8">
    <source>
        <dbReference type="SAM" id="Phobius"/>
    </source>
</evidence>
<dbReference type="AlphaFoldDB" id="A0A316YWV8"/>
<dbReference type="Proteomes" id="UP000245768">
    <property type="component" value="Unassembled WGS sequence"/>
</dbReference>
<keyword evidence="3" id="KW-0813">Transport</keyword>
<gene>
    <name evidence="10" type="ORF">FA10DRAFT_236691</name>
</gene>
<dbReference type="GO" id="GO:0016020">
    <property type="term" value="C:membrane"/>
    <property type="evidence" value="ECO:0007669"/>
    <property type="project" value="UniProtKB-SubCell"/>
</dbReference>
<evidence type="ECO:0000313" key="11">
    <source>
        <dbReference type="Proteomes" id="UP000245768"/>
    </source>
</evidence>
<name>A0A316YWV8_9BASI</name>
<comment type="similarity">
    <text evidence="2">Belongs to the major facilitator superfamily. Sugar transporter (TC 2.A.1.1) family.</text>
</comment>
<keyword evidence="4 8" id="KW-0812">Transmembrane</keyword>
<evidence type="ECO:0000256" key="7">
    <source>
        <dbReference type="ARBA" id="ARBA00049119"/>
    </source>
</evidence>